<keyword evidence="1" id="KW-1133">Transmembrane helix</keyword>
<keyword evidence="1" id="KW-0812">Transmembrane</keyword>
<accession>A0ABU5N0X4</accession>
<dbReference type="EMBL" id="JARVCO010000012">
    <property type="protein sequence ID" value="MDZ8120096.1"/>
    <property type="molecule type" value="Genomic_DNA"/>
</dbReference>
<dbReference type="RefSeq" id="WP_322609872.1">
    <property type="nucleotide sequence ID" value="NZ_JARVCO010000012.1"/>
</dbReference>
<organism evidence="2 3">
    <name type="scientific">Pontiella agarivorans</name>
    <dbReference type="NCBI Taxonomy" id="3038953"/>
    <lineage>
        <taxon>Bacteria</taxon>
        <taxon>Pseudomonadati</taxon>
        <taxon>Kiritimatiellota</taxon>
        <taxon>Kiritimatiellia</taxon>
        <taxon>Kiritimatiellales</taxon>
        <taxon>Pontiellaceae</taxon>
        <taxon>Pontiella</taxon>
    </lineage>
</organism>
<gene>
    <name evidence="2" type="ORF">P9H32_15805</name>
</gene>
<proteinExistence type="predicted"/>
<evidence type="ECO:0000313" key="3">
    <source>
        <dbReference type="Proteomes" id="UP001290861"/>
    </source>
</evidence>
<comment type="caution">
    <text evidence="2">The sequence shown here is derived from an EMBL/GenBank/DDBJ whole genome shotgun (WGS) entry which is preliminary data.</text>
</comment>
<evidence type="ECO:0000313" key="2">
    <source>
        <dbReference type="EMBL" id="MDZ8120096.1"/>
    </source>
</evidence>
<protein>
    <submittedName>
        <fullName evidence="2">Uncharacterized protein</fullName>
    </submittedName>
</protein>
<sequence length="113" mass="12530">MLVAAAWLVSLSVPAQDAGAKESMDPSDKVTAVYGVTADDYLIKQEASRGNARAKYRGGRSRQSLDLPDAFYFIGGVVFVLILMRVLVIFITAFEEKRKEEENQMASEHFNPD</sequence>
<feature type="transmembrane region" description="Helical" evidence="1">
    <location>
        <begin position="70"/>
        <end position="94"/>
    </location>
</feature>
<evidence type="ECO:0000256" key="1">
    <source>
        <dbReference type="SAM" id="Phobius"/>
    </source>
</evidence>
<dbReference type="Proteomes" id="UP001290861">
    <property type="component" value="Unassembled WGS sequence"/>
</dbReference>
<keyword evidence="3" id="KW-1185">Reference proteome</keyword>
<keyword evidence="1" id="KW-0472">Membrane</keyword>
<name>A0ABU5N0X4_9BACT</name>
<reference evidence="2 3" key="1">
    <citation type="journal article" date="2024" name="Appl. Environ. Microbiol.">
        <title>Pontiella agarivorans sp. nov., a novel marine anaerobic bacterium capable of degrading macroalgal polysaccharides and fixing nitrogen.</title>
        <authorList>
            <person name="Liu N."/>
            <person name="Kivenson V."/>
            <person name="Peng X."/>
            <person name="Cui Z."/>
            <person name="Lankiewicz T.S."/>
            <person name="Gosselin K.M."/>
            <person name="English C.J."/>
            <person name="Blair E.M."/>
            <person name="O'Malley M.A."/>
            <person name="Valentine D.L."/>
        </authorList>
    </citation>
    <scope>NUCLEOTIDE SEQUENCE [LARGE SCALE GENOMIC DNA]</scope>
    <source>
        <strain evidence="2 3">NLcol2</strain>
    </source>
</reference>